<dbReference type="EnsemblPlants" id="OBART06G15110.1">
    <property type="protein sequence ID" value="OBART06G15110.1"/>
    <property type="gene ID" value="OBART06G15110"/>
</dbReference>
<feature type="compositionally biased region" description="Basic and acidic residues" evidence="1">
    <location>
        <begin position="26"/>
        <end position="44"/>
    </location>
</feature>
<evidence type="ECO:0000313" key="2">
    <source>
        <dbReference type="EnsemblPlants" id="OBART06G15110.1"/>
    </source>
</evidence>
<dbReference type="Gramene" id="OBART06G15110.1">
    <property type="protein sequence ID" value="OBART06G15110.1"/>
    <property type="gene ID" value="OBART06G15110"/>
</dbReference>
<protein>
    <submittedName>
        <fullName evidence="2">Uncharacterized protein</fullName>
    </submittedName>
</protein>
<proteinExistence type="predicted"/>
<evidence type="ECO:0000256" key="1">
    <source>
        <dbReference type="SAM" id="MobiDB-lite"/>
    </source>
</evidence>
<accession>A0A0D3GGQ3</accession>
<dbReference type="PaxDb" id="65489-OBART06G15110.1"/>
<evidence type="ECO:0000313" key="3">
    <source>
        <dbReference type="Proteomes" id="UP000026960"/>
    </source>
</evidence>
<reference evidence="2" key="1">
    <citation type="journal article" date="2009" name="Rice">
        <title>De Novo Next Generation Sequencing of Plant Genomes.</title>
        <authorList>
            <person name="Rounsley S."/>
            <person name="Marri P.R."/>
            <person name="Yu Y."/>
            <person name="He R."/>
            <person name="Sisneros N."/>
            <person name="Goicoechea J.L."/>
            <person name="Lee S.J."/>
            <person name="Angelova A."/>
            <person name="Kudrna D."/>
            <person name="Luo M."/>
            <person name="Affourtit J."/>
            <person name="Desany B."/>
            <person name="Knight J."/>
            <person name="Niazi F."/>
            <person name="Egholm M."/>
            <person name="Wing R.A."/>
        </authorList>
    </citation>
    <scope>NUCLEOTIDE SEQUENCE [LARGE SCALE GENOMIC DNA]</scope>
    <source>
        <strain evidence="2">cv. IRGC 105608</strain>
    </source>
</reference>
<sequence length="110" mass="12444">MEESHAFTASHRVTPLIAGSQLHTDNLTKEERMEGERGKERETRGMIWKQGMRHSRTEGVRIAGHVEKGGRGSLAPCRVSNIAVLSRVRDNKYSTYFVLSTPKLTTRNHL</sequence>
<dbReference type="HOGENOM" id="CLU_173580_0_0_1"/>
<dbReference type="Proteomes" id="UP000026960">
    <property type="component" value="Chromosome 6"/>
</dbReference>
<organism evidence="2">
    <name type="scientific">Oryza barthii</name>
    <dbReference type="NCBI Taxonomy" id="65489"/>
    <lineage>
        <taxon>Eukaryota</taxon>
        <taxon>Viridiplantae</taxon>
        <taxon>Streptophyta</taxon>
        <taxon>Embryophyta</taxon>
        <taxon>Tracheophyta</taxon>
        <taxon>Spermatophyta</taxon>
        <taxon>Magnoliopsida</taxon>
        <taxon>Liliopsida</taxon>
        <taxon>Poales</taxon>
        <taxon>Poaceae</taxon>
        <taxon>BOP clade</taxon>
        <taxon>Oryzoideae</taxon>
        <taxon>Oryzeae</taxon>
        <taxon>Oryzinae</taxon>
        <taxon>Oryza</taxon>
    </lineage>
</organism>
<feature type="region of interest" description="Disordered" evidence="1">
    <location>
        <begin position="1"/>
        <end position="54"/>
    </location>
</feature>
<dbReference type="AlphaFoldDB" id="A0A0D3GGQ3"/>
<name>A0A0D3GGQ3_9ORYZ</name>
<keyword evidence="3" id="KW-1185">Reference proteome</keyword>
<reference evidence="2" key="2">
    <citation type="submission" date="2015-03" db="UniProtKB">
        <authorList>
            <consortium name="EnsemblPlants"/>
        </authorList>
    </citation>
    <scope>IDENTIFICATION</scope>
</reference>